<sequence length="316" mass="36633">MPANPLKADDAGIESGDIKSEKLLRIIKQPPSYVRNTNYDKRWFNAIRTGIDKTREYLGNYGPLHVYIIGQESEELEDEAAWKAVIKTFCHCRHAQTKDRIPDCLKDAGASLIKRARNGSTEAYLSYVDYTDPPLAELVFINPHGFDMPYLHTRGIHEYTHVFQRGFPDTPTWMSEGGAEFLAFYLGEKNEWVNFKESMSKSMNMAQSVENDEASLVDFEDVGKIERERPELKKYYRHIAYDAGVWAVAFLIHNSENRSVKGFTNKFYPMIGLMGWQEALKRYAKFDNIEEFYALFEKFLDLSNEKKMQMLDKLKP</sequence>
<proteinExistence type="predicted"/>
<evidence type="ECO:0000313" key="1">
    <source>
        <dbReference type="EMBL" id="SVA97701.1"/>
    </source>
</evidence>
<protein>
    <recommendedName>
        <fullName evidence="2">DUF2268 domain-containing protein</fullName>
    </recommendedName>
</protein>
<reference evidence="1" key="1">
    <citation type="submission" date="2018-05" db="EMBL/GenBank/DDBJ databases">
        <authorList>
            <person name="Lanie J.A."/>
            <person name="Ng W.-L."/>
            <person name="Kazmierczak K.M."/>
            <person name="Andrzejewski T.M."/>
            <person name="Davidsen T.M."/>
            <person name="Wayne K.J."/>
            <person name="Tettelin H."/>
            <person name="Glass J.I."/>
            <person name="Rusch D."/>
            <person name="Podicherti R."/>
            <person name="Tsui H.-C.T."/>
            <person name="Winkler M.E."/>
        </authorList>
    </citation>
    <scope>NUCLEOTIDE SEQUENCE</scope>
</reference>
<evidence type="ECO:0008006" key="2">
    <source>
        <dbReference type="Google" id="ProtNLM"/>
    </source>
</evidence>
<gene>
    <name evidence="1" type="ORF">METZ01_LOCUS150555</name>
</gene>
<organism evidence="1">
    <name type="scientific">marine metagenome</name>
    <dbReference type="NCBI Taxonomy" id="408172"/>
    <lineage>
        <taxon>unclassified sequences</taxon>
        <taxon>metagenomes</taxon>
        <taxon>ecological metagenomes</taxon>
    </lineage>
</organism>
<name>A0A382A8Y4_9ZZZZ</name>
<dbReference type="AlphaFoldDB" id="A0A382A8Y4"/>
<dbReference type="EMBL" id="UINC01024315">
    <property type="protein sequence ID" value="SVA97701.1"/>
    <property type="molecule type" value="Genomic_DNA"/>
</dbReference>
<accession>A0A382A8Y4</accession>